<dbReference type="InterPro" id="IPR036767">
    <property type="entry name" value="ApaG_sf"/>
</dbReference>
<dbReference type="Proteomes" id="UP000031671">
    <property type="component" value="Unassembled WGS sequence"/>
</dbReference>
<reference evidence="4 5" key="1">
    <citation type="submission" date="2015-01" db="EMBL/GenBank/DDBJ databases">
        <title>Vibrio sp. C1 JCM 19231 whole genome shotgun sequence.</title>
        <authorList>
            <person name="Sawabe T."/>
            <person name="Meirelles P."/>
            <person name="Feng G."/>
            <person name="Sayaka M."/>
            <person name="Hattori M."/>
            <person name="Ohkuma M."/>
        </authorList>
    </citation>
    <scope>NUCLEOTIDE SEQUENCE [LARGE SCALE GENOMIC DNA]</scope>
    <source>
        <strain evidence="5">JCM 19231</strain>
    </source>
</reference>
<gene>
    <name evidence="2" type="primary">apaG</name>
    <name evidence="4" type="ORF">JCM19231_4390</name>
</gene>
<accession>A0A0B8NN94</accession>
<dbReference type="Pfam" id="PF04379">
    <property type="entry name" value="DUF525"/>
    <property type="match status" value="1"/>
</dbReference>
<protein>
    <recommendedName>
        <fullName evidence="1 2">Protein ApaG</fullName>
    </recommendedName>
</protein>
<dbReference type="NCBIfam" id="NF003967">
    <property type="entry name" value="PRK05461.1"/>
    <property type="match status" value="1"/>
</dbReference>
<dbReference type="EMBL" id="BBRZ01000014">
    <property type="protein sequence ID" value="GAM55491.1"/>
    <property type="molecule type" value="Genomic_DNA"/>
</dbReference>
<dbReference type="RefSeq" id="WP_261834633.1">
    <property type="nucleotide sequence ID" value="NZ_AP024881.1"/>
</dbReference>
<reference evidence="4 5" key="2">
    <citation type="submission" date="2015-01" db="EMBL/GenBank/DDBJ databases">
        <authorList>
            <consortium name="NBRP consortium"/>
            <person name="Sawabe T."/>
            <person name="Meirelles P."/>
            <person name="Feng G."/>
            <person name="Sayaka M."/>
            <person name="Hattori M."/>
            <person name="Ohkuma M."/>
        </authorList>
    </citation>
    <scope>NUCLEOTIDE SEQUENCE [LARGE SCALE GENOMIC DNA]</scope>
    <source>
        <strain evidence="5">JCM 19231</strain>
    </source>
</reference>
<dbReference type="PROSITE" id="PS51087">
    <property type="entry name" value="APAG"/>
    <property type="match status" value="1"/>
</dbReference>
<sequence>MDVSQPCIKCHVHTKYIEAQSDPDNERYVFAYMITIKNLGFEPVQLLSRRWLITDGNGKQLTVEGDGVVGEQPVIPANDDYTYTSGTALETPVGVMQGQYVMQCENGETFTAEIAPFNLAVPNIIN</sequence>
<organism evidence="4 5">
    <name type="scientific">Vibrio ishigakensis</name>
    <dbReference type="NCBI Taxonomy" id="1481914"/>
    <lineage>
        <taxon>Bacteria</taxon>
        <taxon>Pseudomonadati</taxon>
        <taxon>Pseudomonadota</taxon>
        <taxon>Gammaproteobacteria</taxon>
        <taxon>Vibrionales</taxon>
        <taxon>Vibrionaceae</taxon>
        <taxon>Vibrio</taxon>
    </lineage>
</organism>
<feature type="domain" description="ApaG" evidence="3">
    <location>
        <begin position="2"/>
        <end position="126"/>
    </location>
</feature>
<comment type="caution">
    <text evidence="4">The sequence shown here is derived from an EMBL/GenBank/DDBJ whole genome shotgun (WGS) entry which is preliminary data.</text>
</comment>
<dbReference type="InterPro" id="IPR007474">
    <property type="entry name" value="ApaG_domain"/>
</dbReference>
<dbReference type="SUPFAM" id="SSF110069">
    <property type="entry name" value="ApaG-like"/>
    <property type="match status" value="1"/>
</dbReference>
<name>A0A0B8NN94_9VIBR</name>
<dbReference type="PANTHER" id="PTHR14289:SF16">
    <property type="entry name" value="POLYMERASE DELTA-INTERACTING PROTEIN 2"/>
    <property type="match status" value="1"/>
</dbReference>
<dbReference type="HAMAP" id="MF_00791">
    <property type="entry name" value="ApaG"/>
    <property type="match status" value="1"/>
</dbReference>
<dbReference type="InterPro" id="IPR023065">
    <property type="entry name" value="Uncharacterised_ApaG"/>
</dbReference>
<evidence type="ECO:0000256" key="2">
    <source>
        <dbReference type="HAMAP-Rule" id="MF_00791"/>
    </source>
</evidence>
<evidence type="ECO:0000256" key="1">
    <source>
        <dbReference type="ARBA" id="ARBA00017693"/>
    </source>
</evidence>
<evidence type="ECO:0000313" key="4">
    <source>
        <dbReference type="EMBL" id="GAM55491.1"/>
    </source>
</evidence>
<dbReference type="Gene3D" id="2.60.40.1470">
    <property type="entry name" value="ApaG domain"/>
    <property type="match status" value="1"/>
</dbReference>
<dbReference type="GO" id="GO:0070987">
    <property type="term" value="P:error-free translesion synthesis"/>
    <property type="evidence" value="ECO:0007669"/>
    <property type="project" value="TreeGrafter"/>
</dbReference>
<dbReference type="PANTHER" id="PTHR14289">
    <property type="entry name" value="F-BOX ONLY PROTEIN 3"/>
    <property type="match status" value="1"/>
</dbReference>
<evidence type="ECO:0000259" key="3">
    <source>
        <dbReference type="PROSITE" id="PS51087"/>
    </source>
</evidence>
<proteinExistence type="inferred from homology"/>
<evidence type="ECO:0000313" key="5">
    <source>
        <dbReference type="Proteomes" id="UP000031671"/>
    </source>
</evidence>
<keyword evidence="5" id="KW-1185">Reference proteome</keyword>
<dbReference type="AlphaFoldDB" id="A0A0B8NN94"/>